<dbReference type="SUPFAM" id="SSF49777">
    <property type="entry name" value="PEBP-like"/>
    <property type="match status" value="1"/>
</dbReference>
<dbReference type="Proteomes" id="UP000542342">
    <property type="component" value="Unassembled WGS sequence"/>
</dbReference>
<dbReference type="PANTHER" id="PTHR30289:SF1">
    <property type="entry name" value="PEBP (PHOSPHATIDYLETHANOLAMINE-BINDING PROTEIN) FAMILY PROTEIN"/>
    <property type="match status" value="1"/>
</dbReference>
<organism evidence="1 2">
    <name type="scientific">Thermogemmata fonticola</name>
    <dbReference type="NCBI Taxonomy" id="2755323"/>
    <lineage>
        <taxon>Bacteria</taxon>
        <taxon>Pseudomonadati</taxon>
        <taxon>Planctomycetota</taxon>
        <taxon>Planctomycetia</taxon>
        <taxon>Gemmatales</taxon>
        <taxon>Gemmataceae</taxon>
        <taxon>Thermogemmata</taxon>
    </lineage>
</organism>
<dbReference type="PANTHER" id="PTHR30289">
    <property type="entry name" value="UNCHARACTERIZED PROTEIN YBCL-RELATED"/>
    <property type="match status" value="1"/>
</dbReference>
<gene>
    <name evidence="1" type="ORF">H0921_16155</name>
</gene>
<accession>A0A7V9ADC8</accession>
<keyword evidence="2" id="KW-1185">Reference proteome</keyword>
<dbReference type="InterPro" id="IPR005247">
    <property type="entry name" value="YbhB_YbcL/LppC-like"/>
</dbReference>
<dbReference type="Pfam" id="PF01161">
    <property type="entry name" value="PBP"/>
    <property type="match status" value="1"/>
</dbReference>
<proteinExistence type="predicted"/>
<dbReference type="RefSeq" id="WP_194539555.1">
    <property type="nucleotide sequence ID" value="NZ_JACEFB010000017.1"/>
</dbReference>
<dbReference type="InterPro" id="IPR036610">
    <property type="entry name" value="PEBP-like_sf"/>
</dbReference>
<dbReference type="NCBIfam" id="TIGR00481">
    <property type="entry name" value="YbhB/YbcL family Raf kinase inhibitor-like protein"/>
    <property type="match status" value="1"/>
</dbReference>
<protein>
    <submittedName>
        <fullName evidence="1">YbhB/YbcL family Raf kinase inhibitor-like protein</fullName>
    </submittedName>
</protein>
<dbReference type="CDD" id="cd00865">
    <property type="entry name" value="PEBP_bact_arch"/>
    <property type="match status" value="1"/>
</dbReference>
<dbReference type="AlphaFoldDB" id="A0A7V9ADC8"/>
<name>A0A7V9ADC8_9BACT</name>
<dbReference type="InterPro" id="IPR008914">
    <property type="entry name" value="PEBP"/>
</dbReference>
<comment type="caution">
    <text evidence="1">The sequence shown here is derived from an EMBL/GenBank/DDBJ whole genome shotgun (WGS) entry which is preliminary data.</text>
</comment>
<dbReference type="Gene3D" id="3.90.280.10">
    <property type="entry name" value="PEBP-like"/>
    <property type="match status" value="1"/>
</dbReference>
<evidence type="ECO:0000313" key="2">
    <source>
        <dbReference type="Proteomes" id="UP000542342"/>
    </source>
</evidence>
<evidence type="ECO:0000313" key="1">
    <source>
        <dbReference type="EMBL" id="MBA2227692.1"/>
    </source>
</evidence>
<sequence>MALTLTSPAFSHGGEIPTEYTCEGPDVSPELRWSGAPPGTQSFALIVDDPDAPDPAAPKMTWVHWVLYNLPADCTGLAKDVRQLPAGTCEGLNDWKRTGYGGPCPPIGRHRYFFKLYALDTVLPDLGTPTKDRLLQAMQGHILAQAELMGTYQKKK</sequence>
<reference evidence="1 2" key="1">
    <citation type="submission" date="2020-07" db="EMBL/GenBank/DDBJ databases">
        <title>Thermogemmata thermophila gen. nov., sp. nov., a novel moderate thermophilic planctomycete from a Kamchatka hot spring.</title>
        <authorList>
            <person name="Elcheninov A.G."/>
            <person name="Podosokorskaya O.A."/>
            <person name="Kovaleva O.L."/>
            <person name="Novikov A."/>
            <person name="Bonch-Osmolovskaya E.A."/>
            <person name="Toshchakov S.V."/>
            <person name="Kublanov I.V."/>
        </authorList>
    </citation>
    <scope>NUCLEOTIDE SEQUENCE [LARGE SCALE GENOMIC DNA]</scope>
    <source>
        <strain evidence="1 2">2918</strain>
    </source>
</reference>
<dbReference type="EMBL" id="JACEFB010000017">
    <property type="protein sequence ID" value="MBA2227692.1"/>
    <property type="molecule type" value="Genomic_DNA"/>
</dbReference>